<evidence type="ECO:0000256" key="5">
    <source>
        <dbReference type="ARBA" id="ARBA00023136"/>
    </source>
</evidence>
<accession>A0ABT8EZZ5</accession>
<name>A0ABT8EZZ5_9ACTN</name>
<proteinExistence type="predicted"/>
<keyword evidence="4 6" id="KW-1133">Transmembrane helix</keyword>
<evidence type="ECO:0000256" key="2">
    <source>
        <dbReference type="ARBA" id="ARBA00022692"/>
    </source>
</evidence>
<comment type="caution">
    <text evidence="8">The sequence shown here is derived from an EMBL/GenBank/DDBJ whole genome shotgun (WGS) entry which is preliminary data.</text>
</comment>
<dbReference type="RefSeq" id="WP_300963077.1">
    <property type="nucleotide sequence ID" value="NZ_JAUHJR010000218.1"/>
</dbReference>
<protein>
    <submittedName>
        <fullName evidence="8">Cytochrome c biogenesis protein ResB</fullName>
    </submittedName>
</protein>
<gene>
    <name evidence="8" type="ORF">QWY29_20560</name>
</gene>
<feature type="domain" description="ResB-like" evidence="7">
    <location>
        <begin position="6"/>
        <end position="69"/>
    </location>
</feature>
<keyword evidence="5 6" id="KW-0472">Membrane</keyword>
<dbReference type="EMBL" id="JAUHJR010000218">
    <property type="protein sequence ID" value="MDN4163762.1"/>
    <property type="molecule type" value="Genomic_DNA"/>
</dbReference>
<dbReference type="Proteomes" id="UP001168537">
    <property type="component" value="Unassembled WGS sequence"/>
</dbReference>
<sequence>LGTVTFEGLEDWQRIQISQTPGKLVALGGVVAARVGLLGSLFIRPRRVWVRAREDGDGTQVEVAALDRSGGGDIAPVLADLVA</sequence>
<dbReference type="Pfam" id="PF05140">
    <property type="entry name" value="ResB"/>
    <property type="match status" value="1"/>
</dbReference>
<keyword evidence="9" id="KW-1185">Reference proteome</keyword>
<feature type="non-terminal residue" evidence="8">
    <location>
        <position position="1"/>
    </location>
</feature>
<feature type="transmembrane region" description="Helical" evidence="6">
    <location>
        <begin position="24"/>
        <end position="43"/>
    </location>
</feature>
<keyword evidence="2 6" id="KW-0812">Transmembrane</keyword>
<evidence type="ECO:0000256" key="1">
    <source>
        <dbReference type="ARBA" id="ARBA00004141"/>
    </source>
</evidence>
<keyword evidence="3" id="KW-0201">Cytochrome c-type biogenesis</keyword>
<feature type="non-terminal residue" evidence="8">
    <location>
        <position position="83"/>
    </location>
</feature>
<dbReference type="InterPro" id="IPR007816">
    <property type="entry name" value="ResB-like_domain"/>
</dbReference>
<evidence type="ECO:0000259" key="7">
    <source>
        <dbReference type="Pfam" id="PF05140"/>
    </source>
</evidence>
<evidence type="ECO:0000256" key="3">
    <source>
        <dbReference type="ARBA" id="ARBA00022748"/>
    </source>
</evidence>
<evidence type="ECO:0000256" key="6">
    <source>
        <dbReference type="SAM" id="Phobius"/>
    </source>
</evidence>
<evidence type="ECO:0000313" key="9">
    <source>
        <dbReference type="Proteomes" id="UP001168537"/>
    </source>
</evidence>
<organism evidence="8 9">
    <name type="scientific">Nocardioides abyssi</name>
    <dbReference type="NCBI Taxonomy" id="3058370"/>
    <lineage>
        <taxon>Bacteria</taxon>
        <taxon>Bacillati</taxon>
        <taxon>Actinomycetota</taxon>
        <taxon>Actinomycetes</taxon>
        <taxon>Propionibacteriales</taxon>
        <taxon>Nocardioidaceae</taxon>
        <taxon>Nocardioides</taxon>
    </lineage>
</organism>
<comment type="subcellular location">
    <subcellularLocation>
        <location evidence="1">Membrane</location>
        <topology evidence="1">Multi-pass membrane protein</topology>
    </subcellularLocation>
</comment>
<evidence type="ECO:0000256" key="4">
    <source>
        <dbReference type="ARBA" id="ARBA00022989"/>
    </source>
</evidence>
<reference evidence="8" key="1">
    <citation type="submission" date="2023-06" db="EMBL/GenBank/DDBJ databases">
        <title>Draft genome sequence of Nocardioides sp. SOB72.</title>
        <authorList>
            <person name="Zhang G."/>
        </authorList>
    </citation>
    <scope>NUCLEOTIDE SEQUENCE</scope>
    <source>
        <strain evidence="8">SOB72</strain>
    </source>
</reference>
<evidence type="ECO:0000313" key="8">
    <source>
        <dbReference type="EMBL" id="MDN4163762.1"/>
    </source>
</evidence>